<accession>A0A367QU90</accession>
<dbReference type="EMBL" id="LXQD01000303">
    <property type="protein sequence ID" value="RCJ27695.1"/>
    <property type="molecule type" value="Genomic_DNA"/>
</dbReference>
<comment type="caution">
    <text evidence="1">The sequence shown here is derived from an EMBL/GenBank/DDBJ whole genome shotgun (WGS) entry which is preliminary data.</text>
</comment>
<reference evidence="1" key="1">
    <citation type="submission" date="2016-04" db="EMBL/GenBank/DDBJ databases">
        <authorList>
            <person name="Tabuchi Yagui T.R."/>
        </authorList>
    </citation>
    <scope>NUCLEOTIDE SEQUENCE [LARGE SCALE GENOMIC DNA]</scope>
    <source>
        <strain evidence="1">NIES-26</strain>
    </source>
</reference>
<dbReference type="AlphaFoldDB" id="A0A367QU90"/>
<gene>
    <name evidence="1" type="ORF">A6770_25315</name>
</gene>
<organism evidence="1 2">
    <name type="scientific">Nostoc minutum NIES-26</name>
    <dbReference type="NCBI Taxonomy" id="1844469"/>
    <lineage>
        <taxon>Bacteria</taxon>
        <taxon>Bacillati</taxon>
        <taxon>Cyanobacteriota</taxon>
        <taxon>Cyanophyceae</taxon>
        <taxon>Nostocales</taxon>
        <taxon>Nostocaceae</taxon>
        <taxon>Nostoc</taxon>
    </lineage>
</organism>
<proteinExistence type="predicted"/>
<name>A0A367QU90_9NOSO</name>
<evidence type="ECO:0000313" key="1">
    <source>
        <dbReference type="EMBL" id="RCJ27695.1"/>
    </source>
</evidence>
<evidence type="ECO:0008006" key="3">
    <source>
        <dbReference type="Google" id="ProtNLM"/>
    </source>
</evidence>
<sequence length="250" mass="29094">MKHNLTPSHSFQSLDEIIAQQSVNLLSLNPQKTLTTSFTELGNLIVETTTDLRLISSLRDTLEHILNAQLQNFPQNIFWDFDFVVSSMLRQALAAGDRAIDFLESFGNKMVSLSELFGIKTEIRFRYVHDFIYGFEWARWVQKQPETRAHVEPFSLVFLDYLLVKGKEILQRISHGQNISYKLCDTGFRNPFTFSREPEDERRLLSCLAGEELIPIAAWNWDAQPVWNKPYQDMRQQLALKLNIQPQSRN</sequence>
<keyword evidence="2" id="KW-1185">Reference proteome</keyword>
<protein>
    <recommendedName>
        <fullName evidence="3">Ferrochelatase</fullName>
    </recommendedName>
</protein>
<dbReference type="Proteomes" id="UP000252107">
    <property type="component" value="Unassembled WGS sequence"/>
</dbReference>
<evidence type="ECO:0000313" key="2">
    <source>
        <dbReference type="Proteomes" id="UP000252107"/>
    </source>
</evidence>